<dbReference type="eggNOG" id="COG2247">
    <property type="taxonomic scope" value="Bacteria"/>
</dbReference>
<evidence type="ECO:0000313" key="2">
    <source>
        <dbReference type="Proteomes" id="UP000000852"/>
    </source>
</evidence>
<organism evidence="1 2">
    <name type="scientific">Pedobacter heparinus (strain ATCC 13125 / DSM 2366 / CIP 104194 / JCM 7457 / NBRC 12017 / NCIMB 9290 / NRRL B-14731 / HIM 762-3)</name>
    <dbReference type="NCBI Taxonomy" id="485917"/>
    <lineage>
        <taxon>Bacteria</taxon>
        <taxon>Pseudomonadati</taxon>
        <taxon>Bacteroidota</taxon>
        <taxon>Sphingobacteriia</taxon>
        <taxon>Sphingobacteriales</taxon>
        <taxon>Sphingobacteriaceae</taxon>
        <taxon>Pedobacter</taxon>
    </lineage>
</organism>
<name>C6XYM3_PEDHD</name>
<protein>
    <submittedName>
        <fullName evidence="1">Uncharacterized protein</fullName>
    </submittedName>
</protein>
<evidence type="ECO:0000313" key="1">
    <source>
        <dbReference type="EMBL" id="ACU04505.1"/>
    </source>
</evidence>
<dbReference type="AlphaFoldDB" id="C6XYM3"/>
<gene>
    <name evidence="1" type="ordered locus">Phep_2301</name>
</gene>
<dbReference type="Proteomes" id="UP000000852">
    <property type="component" value="Chromosome"/>
</dbReference>
<accession>C6XYM3</accession>
<keyword evidence="2" id="KW-1185">Reference proteome</keyword>
<sequence>MNMNLVALMRQQTTQVTLALCMLLFTSICNAQVKPIRWSKFNKDNPADNLSLLERNILRNTNVYALTTWYVDSTKYASQTSEYLDLGGNGEHHIRAGCSEAFALAVALKTNVYDEVKSGVKKEKAVAITVKLITSQAFRHKANSAGGWGDQWQSALWSAYTGAAGWMMWDDLSVKNQTYLSKMVEYEANRFITYKVPYLRDVNGKLLGSKDDSKSEENSWNAMILQVACAMMPTHPNFSLWMNKNIELLASANARPQDANSEEIFHGKKLNDLLNGSNYNSDGTVTNHGRIHPDYMACTAHSFFNALMFALASQPTPKAALFNCDQIYKTMVEHQFAAPPFQKPGGSIYRINSQDIYYPQVNDWGTNRKMHFALMDCQMNAFNLDTGLTYNGEYWEKYHAQGVFDMQERSKDKRTYIEPKEDTYKGREAWVAVHVAQAYLTKWLMAQKKFKTTNRAY</sequence>
<dbReference type="STRING" id="485917.Phep_2301"/>
<reference evidence="1 2" key="1">
    <citation type="journal article" date="2009" name="Stand. Genomic Sci.">
        <title>Complete genome sequence of Pedobacter heparinus type strain (HIM 762-3).</title>
        <authorList>
            <person name="Han C."/>
            <person name="Spring S."/>
            <person name="Lapidus A."/>
            <person name="Del Rio T.G."/>
            <person name="Tice H."/>
            <person name="Copeland A."/>
            <person name="Cheng J.F."/>
            <person name="Lucas S."/>
            <person name="Chen F."/>
            <person name="Nolan M."/>
            <person name="Bruce D."/>
            <person name="Goodwin L."/>
            <person name="Pitluck S."/>
            <person name="Ivanova N."/>
            <person name="Mavromatis K."/>
            <person name="Mikhailova N."/>
            <person name="Pati A."/>
            <person name="Chen A."/>
            <person name="Palaniappan K."/>
            <person name="Land M."/>
            <person name="Hauser L."/>
            <person name="Chang Y.J."/>
            <person name="Jeffries C.C."/>
            <person name="Saunders E."/>
            <person name="Chertkov O."/>
            <person name="Brettin T."/>
            <person name="Goker M."/>
            <person name="Rohde M."/>
            <person name="Bristow J."/>
            <person name="Eisen J.A."/>
            <person name="Markowitz V."/>
            <person name="Hugenholtz P."/>
            <person name="Kyrpides N.C."/>
            <person name="Klenk H.P."/>
            <person name="Detter J.C."/>
        </authorList>
    </citation>
    <scope>NUCLEOTIDE SEQUENCE [LARGE SCALE GENOMIC DNA]</scope>
    <source>
        <strain evidence="2">ATCC 13125 / DSM 2366 / CIP 104194 / JCM 7457 / NBRC 12017 / NCIMB 9290 / NRRL B-14731 / HIM 762-3</strain>
    </source>
</reference>
<dbReference type="KEGG" id="phe:Phep_2301"/>
<dbReference type="HOGENOM" id="CLU_039048_0_0_10"/>
<proteinExistence type="predicted"/>
<dbReference type="EMBL" id="CP001681">
    <property type="protein sequence ID" value="ACU04505.1"/>
    <property type="molecule type" value="Genomic_DNA"/>
</dbReference>